<protein>
    <submittedName>
        <fullName evidence="1">Uncharacterized protein</fullName>
    </submittedName>
</protein>
<accession>A0A8X6NLG1</accession>
<dbReference type="Proteomes" id="UP000887013">
    <property type="component" value="Unassembled WGS sequence"/>
</dbReference>
<sequence>MNLSVEYLLTIQGRSSSKQPLAGHSPLSCKKVLYTEGFNYRRMWALACQDMREMWRIPRRQSKTSVHVLKEEFSVREEKLSRGTEGRKGDLVSPKN</sequence>
<gene>
    <name evidence="1" type="ORF">NPIL_1131</name>
</gene>
<evidence type="ECO:0000313" key="2">
    <source>
        <dbReference type="Proteomes" id="UP000887013"/>
    </source>
</evidence>
<dbReference type="AlphaFoldDB" id="A0A8X6NLG1"/>
<organism evidence="1 2">
    <name type="scientific">Nephila pilipes</name>
    <name type="common">Giant wood spider</name>
    <name type="synonym">Nephila maculata</name>
    <dbReference type="NCBI Taxonomy" id="299642"/>
    <lineage>
        <taxon>Eukaryota</taxon>
        <taxon>Metazoa</taxon>
        <taxon>Ecdysozoa</taxon>
        <taxon>Arthropoda</taxon>
        <taxon>Chelicerata</taxon>
        <taxon>Arachnida</taxon>
        <taxon>Araneae</taxon>
        <taxon>Araneomorphae</taxon>
        <taxon>Entelegynae</taxon>
        <taxon>Araneoidea</taxon>
        <taxon>Nephilidae</taxon>
        <taxon>Nephila</taxon>
    </lineage>
</organism>
<comment type="caution">
    <text evidence="1">The sequence shown here is derived from an EMBL/GenBank/DDBJ whole genome shotgun (WGS) entry which is preliminary data.</text>
</comment>
<evidence type="ECO:0000313" key="1">
    <source>
        <dbReference type="EMBL" id="GFT19746.1"/>
    </source>
</evidence>
<name>A0A8X6NLG1_NEPPI</name>
<keyword evidence="2" id="KW-1185">Reference proteome</keyword>
<reference evidence="1" key="1">
    <citation type="submission" date="2020-08" db="EMBL/GenBank/DDBJ databases">
        <title>Multicomponent nature underlies the extraordinary mechanical properties of spider dragline silk.</title>
        <authorList>
            <person name="Kono N."/>
            <person name="Nakamura H."/>
            <person name="Mori M."/>
            <person name="Yoshida Y."/>
            <person name="Ohtoshi R."/>
            <person name="Malay A.D."/>
            <person name="Moran D.A.P."/>
            <person name="Tomita M."/>
            <person name="Numata K."/>
            <person name="Arakawa K."/>
        </authorList>
    </citation>
    <scope>NUCLEOTIDE SEQUENCE</scope>
</reference>
<proteinExistence type="predicted"/>
<dbReference type="EMBL" id="BMAW01059155">
    <property type="protein sequence ID" value="GFT19746.1"/>
    <property type="molecule type" value="Genomic_DNA"/>
</dbReference>